<reference evidence="4" key="1">
    <citation type="submission" date="2021-01" db="EMBL/GenBank/DDBJ databases">
        <title>Genome public.</title>
        <authorList>
            <person name="Liu C."/>
            <person name="Sun Q."/>
        </authorList>
    </citation>
    <scope>NUCLEOTIDE SEQUENCE</scope>
    <source>
        <strain evidence="4">M6</strain>
    </source>
</reference>
<proteinExistence type="inferred from homology"/>
<dbReference type="Pfam" id="PF02543">
    <property type="entry name" value="Carbam_trans_N"/>
    <property type="match status" value="1"/>
</dbReference>
<dbReference type="CDD" id="cd24033">
    <property type="entry name" value="ASKHA_NBD_NodU_CmcH-like_N"/>
    <property type="match status" value="1"/>
</dbReference>
<evidence type="ECO:0000256" key="1">
    <source>
        <dbReference type="ARBA" id="ARBA00006129"/>
    </source>
</evidence>
<evidence type="ECO:0000313" key="5">
    <source>
        <dbReference type="Proteomes" id="UP000633365"/>
    </source>
</evidence>
<feature type="domain" description="Carbamoyltransferase" evidence="2">
    <location>
        <begin position="89"/>
        <end position="330"/>
    </location>
</feature>
<protein>
    <recommendedName>
        <fullName evidence="6">Carbamoyl transferase</fullName>
    </recommendedName>
</protein>
<dbReference type="PANTHER" id="PTHR34847:SF1">
    <property type="entry name" value="NODULATION PROTEIN U"/>
    <property type="match status" value="1"/>
</dbReference>
<dbReference type="InterPro" id="IPR043129">
    <property type="entry name" value="ATPase_NBD"/>
</dbReference>
<dbReference type="InterPro" id="IPR051338">
    <property type="entry name" value="NodU/CmcH_Carbamoyltrnsfr"/>
</dbReference>
<evidence type="ECO:0000259" key="3">
    <source>
        <dbReference type="Pfam" id="PF16861"/>
    </source>
</evidence>
<dbReference type="EMBL" id="JAEQMG010000040">
    <property type="protein sequence ID" value="MBK6087647.1"/>
    <property type="molecule type" value="Genomic_DNA"/>
</dbReference>
<dbReference type="Gene3D" id="3.90.870.20">
    <property type="entry name" value="Carbamoyltransferase, C-terminal domain"/>
    <property type="match status" value="1"/>
</dbReference>
<gene>
    <name evidence="4" type="ORF">JKK62_03105</name>
</gene>
<dbReference type="InterPro" id="IPR038152">
    <property type="entry name" value="Carbam_trans_C_sf"/>
</dbReference>
<dbReference type="Pfam" id="PF16861">
    <property type="entry name" value="Carbam_trans_C"/>
    <property type="match status" value="1"/>
</dbReference>
<sequence length="559" mass="63752">MKLSLGIHIGHDRGACLIKDGKVIAALSQERIDRIKHSQSLNIPFETIDALLEYCHLTIADISCVGLSAVAIENDDIYNTYKNKFFSYYKCEYKPFFLVHHHDAHAYSTYYSSGFDESMIFVFDGGGDFTESMQESETIYLASHNNISCIDRRLQNLAVRHMKDPINHLIPFMPKYVQNLEMSLARKYSQITHLLGFGFGQEGKTMGLASYGKPIVDLSNADYKTLGFSLTYKDIIKDLFVMQQRSGKDFQDFLYSERENIAATVQALIEKAVISLIQNYTQRYGIKNVCLAGGLFLNCLTNHKIIEKCNLSDVFILPASGDDGQALGSAYYAYTKMYGTNTEFEIELPYLGLSYDDSYIEKEIKEKRLKYRKHEDGELIKKIAGYIYDSKIIAFHRGRSEIGPRALCHRSILANPTNKNMKDILNYRVKHREPFRPFAPTVVDEEQYNYFDLKHSSEYMLLATTVKDEYRSDLTAITHVDNTARIQSVAKDKEPFLHALLMEIKAKTGYPIVLNTSFNVAGEPIVESPLDALNTFLKTDIDILVLGNFIIEKETMLEQ</sequence>
<name>A0A934TYF1_9FIRM</name>
<evidence type="ECO:0000259" key="2">
    <source>
        <dbReference type="Pfam" id="PF02543"/>
    </source>
</evidence>
<organism evidence="4 5">
    <name type="scientific">Ruminococcus difficilis</name>
    <dbReference type="NCBI Taxonomy" id="2763069"/>
    <lineage>
        <taxon>Bacteria</taxon>
        <taxon>Bacillati</taxon>
        <taxon>Bacillota</taxon>
        <taxon>Clostridia</taxon>
        <taxon>Eubacteriales</taxon>
        <taxon>Oscillospiraceae</taxon>
        <taxon>Ruminococcus</taxon>
    </lineage>
</organism>
<accession>A0A934TYF1</accession>
<dbReference type="InterPro" id="IPR003696">
    <property type="entry name" value="Carbtransf_dom"/>
</dbReference>
<dbReference type="AlphaFoldDB" id="A0A934TYF1"/>
<evidence type="ECO:0000313" key="4">
    <source>
        <dbReference type="EMBL" id="MBK6087647.1"/>
    </source>
</evidence>
<dbReference type="Gene3D" id="3.30.420.40">
    <property type="match status" value="2"/>
</dbReference>
<dbReference type="SUPFAM" id="SSF53067">
    <property type="entry name" value="Actin-like ATPase domain"/>
    <property type="match status" value="1"/>
</dbReference>
<dbReference type="Proteomes" id="UP000633365">
    <property type="component" value="Unassembled WGS sequence"/>
</dbReference>
<evidence type="ECO:0008006" key="6">
    <source>
        <dbReference type="Google" id="ProtNLM"/>
    </source>
</evidence>
<dbReference type="InterPro" id="IPR031730">
    <property type="entry name" value="Carbam_trans_C"/>
</dbReference>
<feature type="domain" description="Carbamoyltransferase C-terminal" evidence="3">
    <location>
        <begin position="386"/>
        <end position="553"/>
    </location>
</feature>
<dbReference type="GO" id="GO:0003824">
    <property type="term" value="F:catalytic activity"/>
    <property type="evidence" value="ECO:0007669"/>
    <property type="project" value="InterPro"/>
</dbReference>
<dbReference type="PANTHER" id="PTHR34847">
    <property type="entry name" value="NODULATION PROTEIN U"/>
    <property type="match status" value="1"/>
</dbReference>
<keyword evidence="5" id="KW-1185">Reference proteome</keyword>
<comment type="caution">
    <text evidence="4">The sequence shown here is derived from an EMBL/GenBank/DDBJ whole genome shotgun (WGS) entry which is preliminary data.</text>
</comment>
<dbReference type="RefSeq" id="WP_201426949.1">
    <property type="nucleotide sequence ID" value="NZ_JAEQMG010000040.1"/>
</dbReference>
<comment type="similarity">
    <text evidence="1">Belongs to the NodU/CmcH family.</text>
</comment>